<name>A0A9D0ZYJ7_9FIRM</name>
<dbReference type="InterPro" id="IPR011006">
    <property type="entry name" value="CheY-like_superfamily"/>
</dbReference>
<dbReference type="Gene3D" id="2.40.50.1020">
    <property type="entry name" value="LytTr DNA-binding domain"/>
    <property type="match status" value="1"/>
</dbReference>
<evidence type="ECO:0000256" key="2">
    <source>
        <dbReference type="ARBA" id="ARBA00022490"/>
    </source>
</evidence>
<evidence type="ECO:0000313" key="11">
    <source>
        <dbReference type="Proteomes" id="UP000886886"/>
    </source>
</evidence>
<evidence type="ECO:0000259" key="8">
    <source>
        <dbReference type="PROSITE" id="PS50110"/>
    </source>
</evidence>
<dbReference type="EMBL" id="DVFT01000210">
    <property type="protein sequence ID" value="HIQ97735.1"/>
    <property type="molecule type" value="Genomic_DNA"/>
</dbReference>
<keyword evidence="3" id="KW-0902">Two-component regulatory system</keyword>
<dbReference type="GO" id="GO:0003677">
    <property type="term" value="F:DNA binding"/>
    <property type="evidence" value="ECO:0007669"/>
    <property type="project" value="InterPro"/>
</dbReference>
<comment type="caution">
    <text evidence="10">The sequence shown here is derived from an EMBL/GenBank/DDBJ whole genome shotgun (WGS) entry which is preliminary data.</text>
</comment>
<dbReference type="SMART" id="SM00448">
    <property type="entry name" value="REC"/>
    <property type="match status" value="1"/>
</dbReference>
<dbReference type="PANTHER" id="PTHR37299:SF3">
    <property type="entry name" value="STAGE 0 SPORULATION PROTEIN A HOMOLOG"/>
    <property type="match status" value="1"/>
</dbReference>
<dbReference type="PANTHER" id="PTHR37299">
    <property type="entry name" value="TRANSCRIPTIONAL REGULATOR-RELATED"/>
    <property type="match status" value="1"/>
</dbReference>
<dbReference type="PROSITE" id="PS50930">
    <property type="entry name" value="HTH_LYTTR"/>
    <property type="match status" value="1"/>
</dbReference>
<evidence type="ECO:0000256" key="3">
    <source>
        <dbReference type="ARBA" id="ARBA00023012"/>
    </source>
</evidence>
<evidence type="ECO:0000259" key="9">
    <source>
        <dbReference type="PROSITE" id="PS50930"/>
    </source>
</evidence>
<feature type="domain" description="HTH LytTR-type" evidence="9">
    <location>
        <begin position="149"/>
        <end position="250"/>
    </location>
</feature>
<keyword evidence="2" id="KW-0963">Cytoplasm</keyword>
<keyword evidence="4" id="KW-0010">Activator</keyword>
<dbReference type="Gene3D" id="3.40.50.2300">
    <property type="match status" value="1"/>
</dbReference>
<organism evidence="10 11">
    <name type="scientific">Candidatus Limivivens merdigallinarum</name>
    <dbReference type="NCBI Taxonomy" id="2840859"/>
    <lineage>
        <taxon>Bacteria</taxon>
        <taxon>Bacillati</taxon>
        <taxon>Bacillota</taxon>
        <taxon>Clostridia</taxon>
        <taxon>Lachnospirales</taxon>
        <taxon>Lachnospiraceae</taxon>
        <taxon>Lachnospiraceae incertae sedis</taxon>
        <taxon>Candidatus Limivivens</taxon>
    </lineage>
</organism>
<sequence length="254" mass="28570">MLKIILCDDDSFTLSMFSDLLGKAIDRLKLPAKLVCRASTAQELLHFITANPDTYLFFLDLDMGLASLNGLDIGQLIREKSPDSKIVYVTSHIERTLDILKSGVEPFGFIEKDYNQRLMLHEFSECLKKALKKQGAYSPCGHEEPSIELPIGIDETISIPISSITYVEALKTAAHNICYHTFDGSQITVRDTLRHALSLLGENFVQTHRSVIANRMYIIGTEHSQVKLSNGVSIACALGKLKEFRHFRQKQEVR</sequence>
<gene>
    <name evidence="10" type="ORF">IAB26_14395</name>
</gene>
<dbReference type="InterPro" id="IPR001789">
    <property type="entry name" value="Sig_transdc_resp-reg_receiver"/>
</dbReference>
<reference evidence="10" key="2">
    <citation type="journal article" date="2021" name="PeerJ">
        <title>Extensive microbial diversity within the chicken gut microbiome revealed by metagenomics and culture.</title>
        <authorList>
            <person name="Gilroy R."/>
            <person name="Ravi A."/>
            <person name="Getino M."/>
            <person name="Pursley I."/>
            <person name="Horton D.L."/>
            <person name="Alikhan N.F."/>
            <person name="Baker D."/>
            <person name="Gharbi K."/>
            <person name="Hall N."/>
            <person name="Watson M."/>
            <person name="Adriaenssens E.M."/>
            <person name="Foster-Nyarko E."/>
            <person name="Jarju S."/>
            <person name="Secka A."/>
            <person name="Antonio M."/>
            <person name="Oren A."/>
            <person name="Chaudhuri R.R."/>
            <person name="La Ragione R."/>
            <person name="Hildebrand F."/>
            <person name="Pallen M.J."/>
        </authorList>
    </citation>
    <scope>NUCLEOTIDE SEQUENCE</scope>
    <source>
        <strain evidence="10">ChiSjej3B21-11622</strain>
    </source>
</reference>
<feature type="modified residue" description="4-aspartylphosphate" evidence="7">
    <location>
        <position position="60"/>
    </location>
</feature>
<proteinExistence type="predicted"/>
<dbReference type="InterPro" id="IPR046947">
    <property type="entry name" value="LytR-like"/>
</dbReference>
<dbReference type="AlphaFoldDB" id="A0A9D0ZYJ7"/>
<evidence type="ECO:0000256" key="5">
    <source>
        <dbReference type="ARBA" id="ARBA00024867"/>
    </source>
</evidence>
<evidence type="ECO:0000256" key="7">
    <source>
        <dbReference type="PROSITE-ProRule" id="PRU00169"/>
    </source>
</evidence>
<comment type="function">
    <text evidence="5">May play the central regulatory role in sporulation. It may be an element of the effector pathway responsible for the activation of sporulation genes in response to nutritional stress. Spo0A may act in concert with spo0H (a sigma factor) to control the expression of some genes that are critical to the sporulation process.</text>
</comment>
<evidence type="ECO:0000256" key="1">
    <source>
        <dbReference type="ARBA" id="ARBA00018672"/>
    </source>
</evidence>
<evidence type="ECO:0000256" key="6">
    <source>
        <dbReference type="ARBA" id="ARBA00037164"/>
    </source>
</evidence>
<dbReference type="PROSITE" id="PS50110">
    <property type="entry name" value="RESPONSE_REGULATORY"/>
    <property type="match status" value="1"/>
</dbReference>
<dbReference type="Proteomes" id="UP000886886">
    <property type="component" value="Unassembled WGS sequence"/>
</dbReference>
<protein>
    <recommendedName>
        <fullName evidence="1">Stage 0 sporulation protein A homolog</fullName>
    </recommendedName>
</protein>
<accession>A0A9D0ZYJ7</accession>
<dbReference type="Pfam" id="PF04397">
    <property type="entry name" value="LytTR"/>
    <property type="match status" value="1"/>
</dbReference>
<evidence type="ECO:0000313" key="10">
    <source>
        <dbReference type="EMBL" id="HIQ97735.1"/>
    </source>
</evidence>
<dbReference type="GO" id="GO:0000156">
    <property type="term" value="F:phosphorelay response regulator activity"/>
    <property type="evidence" value="ECO:0007669"/>
    <property type="project" value="InterPro"/>
</dbReference>
<dbReference type="SUPFAM" id="SSF52172">
    <property type="entry name" value="CheY-like"/>
    <property type="match status" value="1"/>
</dbReference>
<evidence type="ECO:0000256" key="4">
    <source>
        <dbReference type="ARBA" id="ARBA00023159"/>
    </source>
</evidence>
<comment type="function">
    <text evidence="6">Required for high-level post-exponential phase expression of a series of secreted proteins.</text>
</comment>
<keyword evidence="7" id="KW-0597">Phosphoprotein</keyword>
<dbReference type="InterPro" id="IPR007492">
    <property type="entry name" value="LytTR_DNA-bd_dom"/>
</dbReference>
<dbReference type="SMART" id="SM00850">
    <property type="entry name" value="LytTR"/>
    <property type="match status" value="1"/>
</dbReference>
<reference evidence="10" key="1">
    <citation type="submission" date="2020-10" db="EMBL/GenBank/DDBJ databases">
        <authorList>
            <person name="Gilroy R."/>
        </authorList>
    </citation>
    <scope>NUCLEOTIDE SEQUENCE</scope>
    <source>
        <strain evidence="10">ChiSjej3B21-11622</strain>
    </source>
</reference>
<feature type="domain" description="Response regulatory" evidence="8">
    <location>
        <begin position="3"/>
        <end position="127"/>
    </location>
</feature>